<evidence type="ECO:0000313" key="3">
    <source>
        <dbReference type="Proteomes" id="UP000749559"/>
    </source>
</evidence>
<dbReference type="PANTHER" id="PTHR44154:SF1">
    <property type="entry name" value="QUINONE OXIDOREDUCTASE"/>
    <property type="match status" value="1"/>
</dbReference>
<protein>
    <submittedName>
        <fullName evidence="2">Uncharacterized protein</fullName>
    </submittedName>
</protein>
<reference evidence="2" key="1">
    <citation type="submission" date="2022-03" db="EMBL/GenBank/DDBJ databases">
        <authorList>
            <person name="Martin C."/>
        </authorList>
    </citation>
    <scope>NUCLEOTIDE SEQUENCE</scope>
</reference>
<dbReference type="GO" id="GO:0003960">
    <property type="term" value="F:quinone reductase (NADPH) activity"/>
    <property type="evidence" value="ECO:0007669"/>
    <property type="project" value="TreeGrafter"/>
</dbReference>
<dbReference type="InterPro" id="IPR013149">
    <property type="entry name" value="ADH-like_C"/>
</dbReference>
<keyword evidence="3" id="KW-1185">Reference proteome</keyword>
<dbReference type="Gene3D" id="3.40.50.720">
    <property type="entry name" value="NAD(P)-binding Rossmann-like Domain"/>
    <property type="match status" value="1"/>
</dbReference>
<feature type="non-terminal residue" evidence="2">
    <location>
        <position position="368"/>
    </location>
</feature>
<sequence>MSTQSQEMQECNMKAIIVRELGKPEALKLERTEVPKLGEKQVLVKIHSVCITPIDIYLCKGTHCVTPTLPFTPGRDGAGIVAQVGDSTSRIKRGDRVYFTRSITGCYAQYALVNIKYVFPLSVKLSYSQGACLASTYFTAYRALILKGKAKAHEAVLVHGTSGGIGIASCQIARARYMNVYGIAKTTEGRALMKENGAQMVLSDDDPRYPEKIMEITDNRGIDVALESHAESSIEDDIPLLKTYGRCVLIGSRGDIYIDPRDLITKEISLVGVNRANTTEADWKESERAIQTGIEEGWLRPPISHTFAIEDAPKAHTLAQVSEALVTLTVCREDEPLENISPGYHGNINPAFNPEITTQKSREEVVLP</sequence>
<dbReference type="CDD" id="cd08253">
    <property type="entry name" value="zeta_crystallin"/>
    <property type="match status" value="1"/>
</dbReference>
<dbReference type="InterPro" id="IPR013154">
    <property type="entry name" value="ADH-like_N"/>
</dbReference>
<evidence type="ECO:0000313" key="2">
    <source>
        <dbReference type="EMBL" id="CAH1783583.1"/>
    </source>
</evidence>
<dbReference type="InterPro" id="IPR051603">
    <property type="entry name" value="Zinc-ADH_QOR/CCCR"/>
</dbReference>
<proteinExistence type="predicted"/>
<dbReference type="InterPro" id="IPR011032">
    <property type="entry name" value="GroES-like_sf"/>
</dbReference>
<dbReference type="SUPFAM" id="SSF51735">
    <property type="entry name" value="NAD(P)-binding Rossmann-fold domains"/>
    <property type="match status" value="1"/>
</dbReference>
<dbReference type="InterPro" id="IPR036291">
    <property type="entry name" value="NAD(P)-bd_dom_sf"/>
</dbReference>
<dbReference type="Pfam" id="PF08240">
    <property type="entry name" value="ADH_N"/>
    <property type="match status" value="1"/>
</dbReference>
<dbReference type="GO" id="GO:0003730">
    <property type="term" value="F:mRNA 3'-UTR binding"/>
    <property type="evidence" value="ECO:0007669"/>
    <property type="project" value="TreeGrafter"/>
</dbReference>
<dbReference type="SMART" id="SM00829">
    <property type="entry name" value="PKS_ER"/>
    <property type="match status" value="1"/>
</dbReference>
<dbReference type="Gene3D" id="3.90.180.10">
    <property type="entry name" value="Medium-chain alcohol dehydrogenases, catalytic domain"/>
    <property type="match status" value="1"/>
</dbReference>
<dbReference type="SUPFAM" id="SSF50129">
    <property type="entry name" value="GroES-like"/>
    <property type="match status" value="1"/>
</dbReference>
<comment type="caution">
    <text evidence="2">The sequence shown here is derived from an EMBL/GenBank/DDBJ whole genome shotgun (WGS) entry which is preliminary data.</text>
</comment>
<dbReference type="Pfam" id="PF00107">
    <property type="entry name" value="ADH_zinc_N"/>
    <property type="match status" value="1"/>
</dbReference>
<dbReference type="Proteomes" id="UP000749559">
    <property type="component" value="Unassembled WGS sequence"/>
</dbReference>
<dbReference type="InterPro" id="IPR020843">
    <property type="entry name" value="ER"/>
</dbReference>
<dbReference type="GO" id="GO:0005829">
    <property type="term" value="C:cytosol"/>
    <property type="evidence" value="ECO:0007669"/>
    <property type="project" value="TreeGrafter"/>
</dbReference>
<dbReference type="AlphaFoldDB" id="A0A8J1T820"/>
<dbReference type="FunFam" id="3.40.50.720:FF:000244">
    <property type="entry name" value="quinone oxidoreductase"/>
    <property type="match status" value="1"/>
</dbReference>
<dbReference type="EMBL" id="CAIIXF020000005">
    <property type="protein sequence ID" value="CAH1783583.1"/>
    <property type="molecule type" value="Genomic_DNA"/>
</dbReference>
<dbReference type="OrthoDB" id="3941538at2759"/>
<organism evidence="2 3">
    <name type="scientific">Owenia fusiformis</name>
    <name type="common">Polychaete worm</name>
    <dbReference type="NCBI Taxonomy" id="6347"/>
    <lineage>
        <taxon>Eukaryota</taxon>
        <taxon>Metazoa</taxon>
        <taxon>Spiralia</taxon>
        <taxon>Lophotrochozoa</taxon>
        <taxon>Annelida</taxon>
        <taxon>Polychaeta</taxon>
        <taxon>Sedentaria</taxon>
        <taxon>Canalipalpata</taxon>
        <taxon>Sabellida</taxon>
        <taxon>Oweniida</taxon>
        <taxon>Oweniidae</taxon>
        <taxon>Owenia</taxon>
    </lineage>
</organism>
<gene>
    <name evidence="2" type="ORF">OFUS_LOCUS9911</name>
</gene>
<accession>A0A8J1T820</accession>
<dbReference type="GO" id="GO:0070402">
    <property type="term" value="F:NADPH binding"/>
    <property type="evidence" value="ECO:0007669"/>
    <property type="project" value="TreeGrafter"/>
</dbReference>
<keyword evidence="1" id="KW-0521">NADP</keyword>
<name>A0A8J1T820_OWEFU</name>
<evidence type="ECO:0000256" key="1">
    <source>
        <dbReference type="ARBA" id="ARBA00022857"/>
    </source>
</evidence>
<dbReference type="PANTHER" id="PTHR44154">
    <property type="entry name" value="QUINONE OXIDOREDUCTASE"/>
    <property type="match status" value="1"/>
</dbReference>